<comment type="similarity">
    <text evidence="2">Belongs to the EamA transporter family.</text>
</comment>
<keyword evidence="9" id="KW-1185">Reference proteome</keyword>
<protein>
    <recommendedName>
        <fullName evidence="7">EamA domain-containing protein</fullName>
    </recommendedName>
</protein>
<comment type="caution">
    <text evidence="8">The sequence shown here is derived from an EMBL/GenBank/DDBJ whole genome shotgun (WGS) entry which is preliminary data.</text>
</comment>
<evidence type="ECO:0000313" key="9">
    <source>
        <dbReference type="Proteomes" id="UP000494245"/>
    </source>
</evidence>
<evidence type="ECO:0000256" key="3">
    <source>
        <dbReference type="ARBA" id="ARBA00022692"/>
    </source>
</evidence>
<feature type="transmembrane region" description="Helical" evidence="6">
    <location>
        <begin position="109"/>
        <end position="126"/>
    </location>
</feature>
<feature type="domain" description="EamA" evidence="7">
    <location>
        <begin position="138"/>
        <end position="269"/>
    </location>
</feature>
<evidence type="ECO:0000256" key="5">
    <source>
        <dbReference type="ARBA" id="ARBA00023136"/>
    </source>
</evidence>
<dbReference type="Pfam" id="PF00892">
    <property type="entry name" value="EamA"/>
    <property type="match status" value="2"/>
</dbReference>
<dbReference type="SUPFAM" id="SSF103481">
    <property type="entry name" value="Multidrug resistance efflux transporter EmrE"/>
    <property type="match status" value="2"/>
</dbReference>
<evidence type="ECO:0000313" key="8">
    <source>
        <dbReference type="EMBL" id="GFK95790.1"/>
    </source>
</evidence>
<feature type="transmembrane region" description="Helical" evidence="6">
    <location>
        <begin position="194"/>
        <end position="217"/>
    </location>
</feature>
<proteinExistence type="inferred from homology"/>
<evidence type="ECO:0000256" key="1">
    <source>
        <dbReference type="ARBA" id="ARBA00004141"/>
    </source>
</evidence>
<reference evidence="8 9" key="2">
    <citation type="submission" date="2020-05" db="EMBL/GenBank/DDBJ databases">
        <title>Draft genome sequence of Desulfovibrio sp. strainFSS-1.</title>
        <authorList>
            <person name="Shimoshige H."/>
            <person name="Kobayashi H."/>
            <person name="Maekawa T."/>
        </authorList>
    </citation>
    <scope>NUCLEOTIDE SEQUENCE [LARGE SCALE GENOMIC DNA]</scope>
    <source>
        <strain evidence="8 9">SIID29052-01</strain>
    </source>
</reference>
<keyword evidence="3 6" id="KW-0812">Transmembrane</keyword>
<dbReference type="Proteomes" id="UP000494245">
    <property type="component" value="Unassembled WGS sequence"/>
</dbReference>
<evidence type="ECO:0000256" key="6">
    <source>
        <dbReference type="SAM" id="Phobius"/>
    </source>
</evidence>
<dbReference type="Gene3D" id="1.10.3730.20">
    <property type="match status" value="1"/>
</dbReference>
<accession>A0A6V8LY91</accession>
<dbReference type="PANTHER" id="PTHR32322:SF2">
    <property type="entry name" value="EAMA DOMAIN-CONTAINING PROTEIN"/>
    <property type="match status" value="1"/>
</dbReference>
<evidence type="ECO:0000256" key="4">
    <source>
        <dbReference type="ARBA" id="ARBA00022989"/>
    </source>
</evidence>
<dbReference type="PANTHER" id="PTHR32322">
    <property type="entry name" value="INNER MEMBRANE TRANSPORTER"/>
    <property type="match status" value="1"/>
</dbReference>
<comment type="subcellular location">
    <subcellularLocation>
        <location evidence="1">Membrane</location>
        <topology evidence="1">Multi-pass membrane protein</topology>
    </subcellularLocation>
</comment>
<dbReference type="InterPro" id="IPR037185">
    <property type="entry name" value="EmrE-like"/>
</dbReference>
<organism evidence="8 9">
    <name type="scientific">Fundidesulfovibrio magnetotacticus</name>
    <dbReference type="NCBI Taxonomy" id="2730080"/>
    <lineage>
        <taxon>Bacteria</taxon>
        <taxon>Pseudomonadati</taxon>
        <taxon>Thermodesulfobacteriota</taxon>
        <taxon>Desulfovibrionia</taxon>
        <taxon>Desulfovibrionales</taxon>
        <taxon>Desulfovibrionaceae</taxon>
        <taxon>Fundidesulfovibrio</taxon>
    </lineage>
</organism>
<sequence length="274" mass="29104">MLLWGGSFVAMKAAVQHLDPWLIVLGRMLLATLAFAPLARRMPPRPLVRAHLPGLLLMALAEPCFYFVFEAKALTLTQASQAGVITAMLPVMVVCAAGLFLGERTSARGWAGLALGVAGAGMLSAFAPEDAYSPDPLLGNLLEMAAMGCATVYTLMVKRLAPHFSPAFLTAFQAATGTVFFLPALWFSPWPATFTWQGLAAMGYLGLFVSVAAYGCYNFALSRLPASRAAAAVNLIPAFTLVMGWLLLGETIQGWQWAGIALILAGTRLTGHTP</sequence>
<feature type="transmembrane region" description="Helical" evidence="6">
    <location>
        <begin position="168"/>
        <end position="188"/>
    </location>
</feature>
<feature type="transmembrane region" description="Helical" evidence="6">
    <location>
        <begin position="138"/>
        <end position="156"/>
    </location>
</feature>
<feature type="domain" description="EamA" evidence="7">
    <location>
        <begin position="1"/>
        <end position="124"/>
    </location>
</feature>
<evidence type="ECO:0000256" key="2">
    <source>
        <dbReference type="ARBA" id="ARBA00007362"/>
    </source>
</evidence>
<dbReference type="InterPro" id="IPR050638">
    <property type="entry name" value="AA-Vitamin_Transporters"/>
</dbReference>
<dbReference type="InterPro" id="IPR000620">
    <property type="entry name" value="EamA_dom"/>
</dbReference>
<evidence type="ECO:0000259" key="7">
    <source>
        <dbReference type="Pfam" id="PF00892"/>
    </source>
</evidence>
<dbReference type="GO" id="GO:0016020">
    <property type="term" value="C:membrane"/>
    <property type="evidence" value="ECO:0007669"/>
    <property type="project" value="UniProtKB-SubCell"/>
</dbReference>
<feature type="transmembrane region" description="Helical" evidence="6">
    <location>
        <begin position="81"/>
        <end position="102"/>
    </location>
</feature>
<feature type="transmembrane region" description="Helical" evidence="6">
    <location>
        <begin position="20"/>
        <end position="38"/>
    </location>
</feature>
<dbReference type="AlphaFoldDB" id="A0A6V8LY91"/>
<feature type="transmembrane region" description="Helical" evidence="6">
    <location>
        <begin position="229"/>
        <end position="248"/>
    </location>
</feature>
<gene>
    <name evidence="8" type="ORF">NNJEOMEG_03658</name>
</gene>
<keyword evidence="4 6" id="KW-1133">Transmembrane helix</keyword>
<name>A0A6V8LY91_9BACT</name>
<dbReference type="EMBL" id="BLTE01000023">
    <property type="protein sequence ID" value="GFK95790.1"/>
    <property type="molecule type" value="Genomic_DNA"/>
</dbReference>
<keyword evidence="5 6" id="KW-0472">Membrane</keyword>
<feature type="transmembrane region" description="Helical" evidence="6">
    <location>
        <begin position="50"/>
        <end position="69"/>
    </location>
</feature>
<reference evidence="8 9" key="1">
    <citation type="submission" date="2020-04" db="EMBL/GenBank/DDBJ databases">
        <authorList>
            <consortium name="Desulfovibrio sp. FSS-1 genome sequencing consortium"/>
            <person name="Shimoshige H."/>
            <person name="Kobayashi H."/>
            <person name="Maekawa T."/>
        </authorList>
    </citation>
    <scope>NUCLEOTIDE SEQUENCE [LARGE SCALE GENOMIC DNA]</scope>
    <source>
        <strain evidence="8 9">SIID29052-01</strain>
    </source>
</reference>